<name>A0ABQ9G9V2_9NEOP</name>
<keyword evidence="2" id="KW-1185">Reference proteome</keyword>
<dbReference type="Proteomes" id="UP001159363">
    <property type="component" value="Chromosome 14"/>
</dbReference>
<accession>A0ABQ9G9V2</accession>
<sequence length="69" mass="8297">MLAVPTYLNIVNLVFLLQVDEEALRRQIEECKAREEEKQRLDEAFEKQRLRDAELAMMLEKRTEEVNYP</sequence>
<dbReference type="EMBL" id="JARBHB010000015">
    <property type="protein sequence ID" value="KAJ8867826.1"/>
    <property type="molecule type" value="Genomic_DNA"/>
</dbReference>
<proteinExistence type="predicted"/>
<comment type="caution">
    <text evidence="1">The sequence shown here is derived from an EMBL/GenBank/DDBJ whole genome shotgun (WGS) entry which is preliminary data.</text>
</comment>
<reference evidence="1 2" key="1">
    <citation type="submission" date="2023-02" db="EMBL/GenBank/DDBJ databases">
        <title>LHISI_Scaffold_Assembly.</title>
        <authorList>
            <person name="Stuart O.P."/>
            <person name="Cleave R."/>
            <person name="Magrath M.J.L."/>
            <person name="Mikheyev A.S."/>
        </authorList>
    </citation>
    <scope>NUCLEOTIDE SEQUENCE [LARGE SCALE GENOMIC DNA]</scope>
    <source>
        <strain evidence="1">Daus_M_001</strain>
        <tissue evidence="1">Leg muscle</tissue>
    </source>
</reference>
<protein>
    <submittedName>
        <fullName evidence="1">Uncharacterized protein</fullName>
    </submittedName>
</protein>
<organism evidence="1 2">
    <name type="scientific">Dryococelus australis</name>
    <dbReference type="NCBI Taxonomy" id="614101"/>
    <lineage>
        <taxon>Eukaryota</taxon>
        <taxon>Metazoa</taxon>
        <taxon>Ecdysozoa</taxon>
        <taxon>Arthropoda</taxon>
        <taxon>Hexapoda</taxon>
        <taxon>Insecta</taxon>
        <taxon>Pterygota</taxon>
        <taxon>Neoptera</taxon>
        <taxon>Polyneoptera</taxon>
        <taxon>Phasmatodea</taxon>
        <taxon>Verophasmatodea</taxon>
        <taxon>Anareolatae</taxon>
        <taxon>Phasmatidae</taxon>
        <taxon>Eurycanthinae</taxon>
        <taxon>Dryococelus</taxon>
    </lineage>
</organism>
<evidence type="ECO:0000313" key="1">
    <source>
        <dbReference type="EMBL" id="KAJ8867826.1"/>
    </source>
</evidence>
<evidence type="ECO:0000313" key="2">
    <source>
        <dbReference type="Proteomes" id="UP001159363"/>
    </source>
</evidence>
<gene>
    <name evidence="1" type="ORF">PR048_031631</name>
</gene>